<organism evidence="7 8">
    <name type="scientific">Rugosimonospora africana</name>
    <dbReference type="NCBI Taxonomy" id="556532"/>
    <lineage>
        <taxon>Bacteria</taxon>
        <taxon>Bacillati</taxon>
        <taxon>Actinomycetota</taxon>
        <taxon>Actinomycetes</taxon>
        <taxon>Micromonosporales</taxon>
        <taxon>Micromonosporaceae</taxon>
        <taxon>Rugosimonospora</taxon>
    </lineage>
</organism>
<accession>A0A8J3VPZ7</accession>
<dbReference type="RefSeq" id="WP_239133590.1">
    <property type="nucleotide sequence ID" value="NZ_BONZ01000027.1"/>
</dbReference>
<dbReference type="PANTHER" id="PTHR30055:SF238">
    <property type="entry name" value="MYCOFACTOCIN BIOSYNTHESIS TRANSCRIPTIONAL REGULATOR MFTR-RELATED"/>
    <property type="match status" value="1"/>
</dbReference>
<dbReference type="SUPFAM" id="SSF46689">
    <property type="entry name" value="Homeodomain-like"/>
    <property type="match status" value="1"/>
</dbReference>
<dbReference type="InterPro" id="IPR041347">
    <property type="entry name" value="MftR_C"/>
</dbReference>
<dbReference type="Pfam" id="PF17754">
    <property type="entry name" value="TetR_C_14"/>
    <property type="match status" value="1"/>
</dbReference>
<keyword evidence="1" id="KW-0805">Transcription regulation</keyword>
<dbReference type="InterPro" id="IPR050109">
    <property type="entry name" value="HTH-type_TetR-like_transc_reg"/>
</dbReference>
<evidence type="ECO:0000256" key="5">
    <source>
        <dbReference type="SAM" id="MobiDB-lite"/>
    </source>
</evidence>
<reference evidence="7" key="1">
    <citation type="submission" date="2021-01" db="EMBL/GenBank/DDBJ databases">
        <title>Whole genome shotgun sequence of Rugosimonospora africana NBRC 104875.</title>
        <authorList>
            <person name="Komaki H."/>
            <person name="Tamura T."/>
        </authorList>
    </citation>
    <scope>NUCLEOTIDE SEQUENCE</scope>
    <source>
        <strain evidence="7">NBRC 104875</strain>
    </source>
</reference>
<comment type="caution">
    <text evidence="7">The sequence shown here is derived from an EMBL/GenBank/DDBJ whole genome shotgun (WGS) entry which is preliminary data.</text>
</comment>
<gene>
    <name evidence="7" type="ORF">Raf01_27910</name>
</gene>
<sequence length="214" mass="23528">MSVDPVDPADSAARPAAAAAGSTSLRERKKARTRAAIQRHALRLFQEQGYDQTTVEQIAEAAEVSQSTLFRYFPTKEDTVLADEYDPVIVAAFHAQPAELSPTTALRQAIRDVFASISDTDRELIRQRQLLALRVPQLRAASLLHVEQTIQVIAQAVAERTGREADDLAVRTYAGAMMGAWIAAMFHWAAQPGSEDIFRTMDEAMAHLEDGLPL</sequence>
<keyword evidence="3" id="KW-0804">Transcription</keyword>
<evidence type="ECO:0000313" key="8">
    <source>
        <dbReference type="Proteomes" id="UP000642748"/>
    </source>
</evidence>
<feature type="compositionally biased region" description="Low complexity" evidence="5">
    <location>
        <begin position="1"/>
        <end position="20"/>
    </location>
</feature>
<protein>
    <submittedName>
        <fullName evidence="7">TetR family transcriptional regulator</fullName>
    </submittedName>
</protein>
<dbReference type="PRINTS" id="PR00455">
    <property type="entry name" value="HTHTETR"/>
</dbReference>
<evidence type="ECO:0000313" key="7">
    <source>
        <dbReference type="EMBL" id="GIH14619.1"/>
    </source>
</evidence>
<proteinExistence type="predicted"/>
<dbReference type="InterPro" id="IPR009057">
    <property type="entry name" value="Homeodomain-like_sf"/>
</dbReference>
<dbReference type="Proteomes" id="UP000642748">
    <property type="component" value="Unassembled WGS sequence"/>
</dbReference>
<dbReference type="Gene3D" id="1.10.10.60">
    <property type="entry name" value="Homeodomain-like"/>
    <property type="match status" value="1"/>
</dbReference>
<feature type="DNA-binding region" description="H-T-H motif" evidence="4">
    <location>
        <begin position="54"/>
        <end position="73"/>
    </location>
</feature>
<dbReference type="PROSITE" id="PS50977">
    <property type="entry name" value="HTH_TETR_2"/>
    <property type="match status" value="1"/>
</dbReference>
<dbReference type="AlphaFoldDB" id="A0A8J3VPZ7"/>
<name>A0A8J3VPZ7_9ACTN</name>
<feature type="region of interest" description="Disordered" evidence="5">
    <location>
        <begin position="1"/>
        <end position="30"/>
    </location>
</feature>
<evidence type="ECO:0000256" key="2">
    <source>
        <dbReference type="ARBA" id="ARBA00023125"/>
    </source>
</evidence>
<keyword evidence="8" id="KW-1185">Reference proteome</keyword>
<dbReference type="EMBL" id="BONZ01000027">
    <property type="protein sequence ID" value="GIH14619.1"/>
    <property type="molecule type" value="Genomic_DNA"/>
</dbReference>
<dbReference type="PANTHER" id="PTHR30055">
    <property type="entry name" value="HTH-TYPE TRANSCRIPTIONAL REGULATOR RUTR"/>
    <property type="match status" value="1"/>
</dbReference>
<dbReference type="Gene3D" id="1.10.357.10">
    <property type="entry name" value="Tetracycline Repressor, domain 2"/>
    <property type="match status" value="1"/>
</dbReference>
<feature type="domain" description="HTH tetR-type" evidence="6">
    <location>
        <begin position="31"/>
        <end position="91"/>
    </location>
</feature>
<evidence type="ECO:0000256" key="3">
    <source>
        <dbReference type="ARBA" id="ARBA00023163"/>
    </source>
</evidence>
<evidence type="ECO:0000259" key="6">
    <source>
        <dbReference type="PROSITE" id="PS50977"/>
    </source>
</evidence>
<keyword evidence="2 4" id="KW-0238">DNA-binding</keyword>
<dbReference type="GO" id="GO:0000976">
    <property type="term" value="F:transcription cis-regulatory region binding"/>
    <property type="evidence" value="ECO:0007669"/>
    <property type="project" value="TreeGrafter"/>
</dbReference>
<evidence type="ECO:0000256" key="4">
    <source>
        <dbReference type="PROSITE-ProRule" id="PRU00335"/>
    </source>
</evidence>
<dbReference type="InterPro" id="IPR001647">
    <property type="entry name" value="HTH_TetR"/>
</dbReference>
<evidence type="ECO:0000256" key="1">
    <source>
        <dbReference type="ARBA" id="ARBA00023015"/>
    </source>
</evidence>
<dbReference type="GO" id="GO:0003700">
    <property type="term" value="F:DNA-binding transcription factor activity"/>
    <property type="evidence" value="ECO:0007669"/>
    <property type="project" value="TreeGrafter"/>
</dbReference>
<dbReference type="Pfam" id="PF00440">
    <property type="entry name" value="TetR_N"/>
    <property type="match status" value="1"/>
</dbReference>